<dbReference type="Pfam" id="PF13738">
    <property type="entry name" value="Pyr_redox_3"/>
    <property type="match status" value="1"/>
</dbReference>
<evidence type="ECO:0000256" key="3">
    <source>
        <dbReference type="ARBA" id="ARBA00023002"/>
    </source>
</evidence>
<dbReference type="Gene3D" id="3.50.50.60">
    <property type="entry name" value="FAD/NAD(P)-binding domain"/>
    <property type="match status" value="2"/>
</dbReference>
<dbReference type="Proteomes" id="UP000194280">
    <property type="component" value="Unassembled WGS sequence"/>
</dbReference>
<dbReference type="VEuPathDB" id="FungiDB:BTJ68_12526"/>
<keyword evidence="3" id="KW-0560">Oxidoreductase</keyword>
<dbReference type="InParanoid" id="A0A1Z5SUJ3"/>
<dbReference type="EMBL" id="MUNK01000242">
    <property type="protein sequence ID" value="OTA24480.1"/>
    <property type="molecule type" value="Genomic_DNA"/>
</dbReference>
<dbReference type="AlphaFoldDB" id="A0A1Z5SUJ3"/>
<dbReference type="GO" id="GO:0016491">
    <property type="term" value="F:oxidoreductase activity"/>
    <property type="evidence" value="ECO:0007669"/>
    <property type="project" value="UniProtKB-KW"/>
</dbReference>
<dbReference type="OrthoDB" id="2915840at2759"/>
<accession>A0A1Z5SUJ3</accession>
<reference evidence="4 5" key="1">
    <citation type="submission" date="2017-01" db="EMBL/GenBank/DDBJ databases">
        <title>The recent genome duplication of the halophilic yeast Hortaea werneckii: insights from long-read sequencing.</title>
        <authorList>
            <person name="Sinha S."/>
            <person name="Flibotte S."/>
            <person name="Neira M."/>
            <person name="Lenassi M."/>
            <person name="Gostincar C."/>
            <person name="Stajich J.E."/>
            <person name="Nislow C.E."/>
        </authorList>
    </citation>
    <scope>NUCLEOTIDE SEQUENCE [LARGE SCALE GENOMIC DNA]</scope>
    <source>
        <strain evidence="4 5">EXF-2000</strain>
    </source>
</reference>
<dbReference type="InterPro" id="IPR000960">
    <property type="entry name" value="Flavin_mOase"/>
</dbReference>
<keyword evidence="1" id="KW-0285">Flavoprotein</keyword>
<name>A0A1Z5SUJ3_HORWE</name>
<dbReference type="InterPro" id="IPR050346">
    <property type="entry name" value="FMO-like"/>
</dbReference>
<proteinExistence type="predicted"/>
<sequence length="583" mass="65651">MAGRNAAAAGQPCDVIIIGAGIYGIQSARTYLEIHPSANVVILEASNSIGGVWSPERVYDAFWTQTPLGILGFSDQEMHHVAKDECYYDFFKAKHVSAYLKRYCDNHVYNGISIKDRVIMHSNVTGVHKEDGEWRIVCNDGQQEYRSRCLFDASGLTSTPNWPNLPDKDKFTGRILHHVDFAAFEREQASSSEKPKRVAVMGGAKSAADVAYSCAKAGMEVTWIIRRSGSGPAALVSAKGAYGYANSNELSYTRVTSLFISSIFSPAMGYSWLINWLNQSRPGQWIMRKLWAQSQDEAAQEADYDRPDGKANGFHLLKPDTELFWQNDSTGVNQRKDFFDIIARNVKVVREDISHLDGDSIVFRDAASSCVAADVLICATGWKLAHPYYSESLAAELGLPVRNHLLDPATKTHWLKMERQAEPEVLKRFPLLDSEWAHKQSAFPRYTETTETPFRLWKSMVPPTDPSLIFLGKLMLGNHFRDAEIQSLFACAVVDGRAKLPDRPTMEYDIARKTVWCRRRYLRKGLSGNWFYWDTIPYHDDLLAHLGLSSHRGRSWTQDLFRPAFSKDLAGLLPEYKSSPGKA</sequence>
<dbReference type="PANTHER" id="PTHR23023">
    <property type="entry name" value="DIMETHYLANILINE MONOOXYGENASE"/>
    <property type="match status" value="1"/>
</dbReference>
<evidence type="ECO:0000256" key="1">
    <source>
        <dbReference type="ARBA" id="ARBA00022630"/>
    </source>
</evidence>
<dbReference type="InterPro" id="IPR036188">
    <property type="entry name" value="FAD/NAD-bd_sf"/>
</dbReference>
<evidence type="ECO:0000313" key="5">
    <source>
        <dbReference type="Proteomes" id="UP000194280"/>
    </source>
</evidence>
<organism evidence="4 5">
    <name type="scientific">Hortaea werneckii EXF-2000</name>
    <dbReference type="NCBI Taxonomy" id="1157616"/>
    <lineage>
        <taxon>Eukaryota</taxon>
        <taxon>Fungi</taxon>
        <taxon>Dikarya</taxon>
        <taxon>Ascomycota</taxon>
        <taxon>Pezizomycotina</taxon>
        <taxon>Dothideomycetes</taxon>
        <taxon>Dothideomycetidae</taxon>
        <taxon>Mycosphaerellales</taxon>
        <taxon>Teratosphaeriaceae</taxon>
        <taxon>Hortaea</taxon>
    </lineage>
</organism>
<gene>
    <name evidence="4" type="ORF">BTJ68_12526</name>
</gene>
<evidence type="ECO:0000313" key="4">
    <source>
        <dbReference type="EMBL" id="OTA24480.1"/>
    </source>
</evidence>
<keyword evidence="5" id="KW-1185">Reference proteome</keyword>
<keyword evidence="2" id="KW-0274">FAD</keyword>
<comment type="caution">
    <text evidence="4">The sequence shown here is derived from an EMBL/GenBank/DDBJ whole genome shotgun (WGS) entry which is preliminary data.</text>
</comment>
<evidence type="ECO:0000256" key="2">
    <source>
        <dbReference type="ARBA" id="ARBA00022827"/>
    </source>
</evidence>
<dbReference type="STRING" id="1157616.A0A1Z5SUJ3"/>
<evidence type="ECO:0008006" key="6">
    <source>
        <dbReference type="Google" id="ProtNLM"/>
    </source>
</evidence>
<dbReference type="SUPFAM" id="SSF51905">
    <property type="entry name" value="FAD/NAD(P)-binding domain"/>
    <property type="match status" value="2"/>
</dbReference>
<dbReference type="PIRSF" id="PIRSF000332">
    <property type="entry name" value="FMO"/>
    <property type="match status" value="1"/>
</dbReference>
<dbReference type="GO" id="GO:0050660">
    <property type="term" value="F:flavin adenine dinucleotide binding"/>
    <property type="evidence" value="ECO:0007669"/>
    <property type="project" value="InterPro"/>
</dbReference>
<dbReference type="GO" id="GO:0050661">
    <property type="term" value="F:NADP binding"/>
    <property type="evidence" value="ECO:0007669"/>
    <property type="project" value="InterPro"/>
</dbReference>
<protein>
    <recommendedName>
        <fullName evidence="6">FAD/NAD(P)-binding domain-containing protein</fullName>
    </recommendedName>
</protein>